<dbReference type="RefSeq" id="WP_130557909.1">
    <property type="nucleotide sequence ID" value="NZ_AP028947.1"/>
</dbReference>
<dbReference type="Gene3D" id="2.30.30.40">
    <property type="entry name" value="SH3 Domains"/>
    <property type="match status" value="1"/>
</dbReference>
<dbReference type="GO" id="GO:0007165">
    <property type="term" value="P:signal transduction"/>
    <property type="evidence" value="ECO:0007669"/>
    <property type="project" value="InterPro"/>
</dbReference>
<dbReference type="GO" id="GO:0005829">
    <property type="term" value="C:cytosol"/>
    <property type="evidence" value="ECO:0007669"/>
    <property type="project" value="TreeGrafter"/>
</dbReference>
<gene>
    <name evidence="2" type="ORF">RGQ30_24670</name>
</gene>
<dbReference type="Gene3D" id="2.40.50.180">
    <property type="entry name" value="CheA-289, Domain 4"/>
    <property type="match status" value="2"/>
</dbReference>
<evidence type="ECO:0000259" key="1">
    <source>
        <dbReference type="PROSITE" id="PS50851"/>
    </source>
</evidence>
<dbReference type="AlphaFoldDB" id="A0AA86MEF0"/>
<dbReference type="Pfam" id="PF01584">
    <property type="entry name" value="CheW"/>
    <property type="match status" value="3"/>
</dbReference>
<dbReference type="InterPro" id="IPR036061">
    <property type="entry name" value="CheW-like_dom_sf"/>
</dbReference>
<dbReference type="GO" id="GO:0006935">
    <property type="term" value="P:chemotaxis"/>
    <property type="evidence" value="ECO:0007669"/>
    <property type="project" value="InterPro"/>
</dbReference>
<sequence>MNGGNSNSDEVFGAFRLGSMALALPMDMLREVVPFTRLQQLPTAAPWVLGGLDLRGVLVPVVDLSVLLGQTEQANHRQCVVVVAHEGRLAGIVATAVDCLFSANTNQLNAFHSTDAVGRVARGSLQNPSSGKLLSVLCAQALMALPQLPAVSDPEPHRQSHALSQEHASAEEHHRVPLLLMRSQGLLFAVNPEEIETTMPRAQLKSKDVCNGHYKGNAIYREREIPAISLTDYLNFGVEAGPLKTNMCVGDPAQPAFVLRFGQGAMAVLIDEILDIVQVNPNQLIDLPNIAVLKTKVLRQTIAVHSIYPEQPHDEHFYVIHPKGMVADQGLKALADLVHRAENTKDVPEESDHQRKGLRRLEVDQRVIVFDMNGDHVIPISEIAEVLPYRGVKEAFPRDNPFRGIMTHRNRAIPVVDLAQHLGLPRQKLNTSSNVLVVHLENQPIGLAVGCLRSIEQANWSPEVPVLGAARTERSGVNKLTKKLAEVLVGNERKLLEIISAREEAQRFAECHLAARCDQTALSPEQEKQLECTHTAEA</sequence>
<accession>A0AA86MEF0</accession>
<evidence type="ECO:0000313" key="3">
    <source>
        <dbReference type="Proteomes" id="UP001329151"/>
    </source>
</evidence>
<reference evidence="2 3" key="1">
    <citation type="submission" date="2023-10" db="EMBL/GenBank/DDBJ databases">
        <title>Complete Genome Sequence of Limnobacter thiooxidans CS-K2T, Isolated from freshwater lake sediments in Bavaria, Germany.</title>
        <authorList>
            <person name="Naruki M."/>
            <person name="Watanabe A."/>
            <person name="Warashina T."/>
            <person name="Morita T."/>
            <person name="Arakawa K."/>
        </authorList>
    </citation>
    <scope>NUCLEOTIDE SEQUENCE [LARGE SCALE GENOMIC DNA]</scope>
    <source>
        <strain evidence="2 3">CS-K2</strain>
    </source>
</reference>
<protein>
    <recommendedName>
        <fullName evidence="1">CheW-like domain-containing protein</fullName>
    </recommendedName>
</protein>
<dbReference type="PANTHER" id="PTHR22617:SF23">
    <property type="entry name" value="CHEMOTAXIS PROTEIN CHEW"/>
    <property type="match status" value="1"/>
</dbReference>
<name>A0AA86MEF0_9BURK</name>
<dbReference type="PANTHER" id="PTHR22617">
    <property type="entry name" value="CHEMOTAXIS SENSOR HISTIDINE KINASE-RELATED"/>
    <property type="match status" value="1"/>
</dbReference>
<dbReference type="InterPro" id="IPR002545">
    <property type="entry name" value="CheW-lke_dom"/>
</dbReference>
<feature type="domain" description="CheW-like" evidence="1">
    <location>
        <begin position="9"/>
        <end position="148"/>
    </location>
</feature>
<dbReference type="KEGG" id="lto:RGQ30_24670"/>
<proteinExistence type="predicted"/>
<dbReference type="Proteomes" id="UP001329151">
    <property type="component" value="Chromosome"/>
</dbReference>
<evidence type="ECO:0000313" key="2">
    <source>
        <dbReference type="EMBL" id="BET26966.1"/>
    </source>
</evidence>
<dbReference type="EMBL" id="AP028947">
    <property type="protein sequence ID" value="BET26966.1"/>
    <property type="molecule type" value="Genomic_DNA"/>
</dbReference>
<keyword evidence="3" id="KW-1185">Reference proteome</keyword>
<dbReference type="SMART" id="SM00260">
    <property type="entry name" value="CheW"/>
    <property type="match status" value="2"/>
</dbReference>
<dbReference type="SUPFAM" id="SSF50341">
    <property type="entry name" value="CheW-like"/>
    <property type="match status" value="3"/>
</dbReference>
<dbReference type="InterPro" id="IPR039315">
    <property type="entry name" value="CheW"/>
</dbReference>
<dbReference type="PROSITE" id="PS50851">
    <property type="entry name" value="CHEW"/>
    <property type="match status" value="2"/>
</dbReference>
<feature type="domain" description="CheW-like" evidence="1">
    <location>
        <begin position="363"/>
        <end position="510"/>
    </location>
</feature>
<organism evidence="2 3">
    <name type="scientific">Limnobacter thiooxidans</name>
    <dbReference type="NCBI Taxonomy" id="131080"/>
    <lineage>
        <taxon>Bacteria</taxon>
        <taxon>Pseudomonadati</taxon>
        <taxon>Pseudomonadota</taxon>
        <taxon>Betaproteobacteria</taxon>
        <taxon>Burkholderiales</taxon>
        <taxon>Burkholderiaceae</taxon>
        <taxon>Limnobacter</taxon>
    </lineage>
</organism>